<feature type="domain" description="Cytidyltransferase-like" evidence="9">
    <location>
        <begin position="43"/>
        <end position="173"/>
    </location>
</feature>
<dbReference type="GO" id="GO:0004105">
    <property type="term" value="F:choline-phosphate cytidylyltransferase activity"/>
    <property type="evidence" value="ECO:0007669"/>
    <property type="project" value="UniProtKB-EC"/>
</dbReference>
<dbReference type="CDD" id="cd02174">
    <property type="entry name" value="CCT"/>
    <property type="match status" value="1"/>
</dbReference>
<dbReference type="InterPro" id="IPR045049">
    <property type="entry name" value="Pcy1-like"/>
</dbReference>
<evidence type="ECO:0000256" key="8">
    <source>
        <dbReference type="ARBA" id="ARBA00026101"/>
    </source>
</evidence>
<evidence type="ECO:0000256" key="7">
    <source>
        <dbReference type="ARBA" id="ARBA00023264"/>
    </source>
</evidence>
<dbReference type="GO" id="GO:0005635">
    <property type="term" value="C:nuclear envelope"/>
    <property type="evidence" value="ECO:0007669"/>
    <property type="project" value="TreeGrafter"/>
</dbReference>
<dbReference type="InterPro" id="IPR014729">
    <property type="entry name" value="Rossmann-like_a/b/a_fold"/>
</dbReference>
<dbReference type="SUPFAM" id="SSF52374">
    <property type="entry name" value="Nucleotidylyl transferase"/>
    <property type="match status" value="1"/>
</dbReference>
<accession>A0A316VDZ2</accession>
<evidence type="ECO:0000313" key="10">
    <source>
        <dbReference type="EMBL" id="PWN35544.1"/>
    </source>
</evidence>
<evidence type="ECO:0000259" key="9">
    <source>
        <dbReference type="Pfam" id="PF01467"/>
    </source>
</evidence>
<evidence type="ECO:0000256" key="3">
    <source>
        <dbReference type="ARBA" id="ARBA00022679"/>
    </source>
</evidence>
<dbReference type="InterPro" id="IPR041723">
    <property type="entry name" value="CCT"/>
</dbReference>
<proteinExistence type="inferred from homology"/>
<keyword evidence="7" id="KW-1208">Phospholipid metabolism</keyword>
<dbReference type="EMBL" id="KZ819603">
    <property type="protein sequence ID" value="PWN35544.1"/>
    <property type="molecule type" value="Genomic_DNA"/>
</dbReference>
<evidence type="ECO:0000256" key="4">
    <source>
        <dbReference type="ARBA" id="ARBA00022695"/>
    </source>
</evidence>
<evidence type="ECO:0000256" key="5">
    <source>
        <dbReference type="ARBA" id="ARBA00023098"/>
    </source>
</evidence>
<dbReference type="Pfam" id="PF01467">
    <property type="entry name" value="CTP_transf_like"/>
    <property type="match status" value="1"/>
</dbReference>
<comment type="similarity">
    <text evidence="1">Belongs to the cytidylyltransferase family.</text>
</comment>
<keyword evidence="11" id="KW-1185">Reference proteome</keyword>
<dbReference type="NCBIfam" id="TIGR00125">
    <property type="entry name" value="cyt_tran_rel"/>
    <property type="match status" value="1"/>
</dbReference>
<keyword evidence="6" id="KW-0594">Phospholipid biosynthesis</keyword>
<dbReference type="EC" id="2.7.7.15" evidence="8"/>
<protein>
    <recommendedName>
        <fullName evidence="8">choline-phosphate cytidylyltransferase</fullName>
        <ecNumber evidence="8">2.7.7.15</ecNumber>
    </recommendedName>
</protein>
<dbReference type="PANTHER" id="PTHR10739:SF13">
    <property type="entry name" value="CHOLINE-PHOSPHATE CYTIDYLYLTRANSFERASE"/>
    <property type="match status" value="1"/>
</dbReference>
<keyword evidence="2" id="KW-0444">Lipid biosynthesis</keyword>
<dbReference type="RefSeq" id="XP_025355846.1">
    <property type="nucleotide sequence ID" value="XM_025497275.1"/>
</dbReference>
<organism evidence="10 11">
    <name type="scientific">Meira miltonrushii</name>
    <dbReference type="NCBI Taxonomy" id="1280837"/>
    <lineage>
        <taxon>Eukaryota</taxon>
        <taxon>Fungi</taxon>
        <taxon>Dikarya</taxon>
        <taxon>Basidiomycota</taxon>
        <taxon>Ustilaginomycotina</taxon>
        <taxon>Exobasidiomycetes</taxon>
        <taxon>Exobasidiales</taxon>
        <taxon>Brachybasidiaceae</taxon>
        <taxon>Meira</taxon>
    </lineage>
</organism>
<dbReference type="Proteomes" id="UP000245771">
    <property type="component" value="Unassembled WGS sequence"/>
</dbReference>
<dbReference type="InParanoid" id="A0A316VDZ2"/>
<dbReference type="AlphaFoldDB" id="A0A316VDZ2"/>
<sequence length="200" mass="22661">MASVSNIRNFIHRAIHEPDSARQYRINPPPEGGKNPARPVRIYADGVYDLFHYAHALQLRQAKLSFPCVHLIVGVVSSELCAAHKNAPVMTSQERYAAVRNCRWVDEVIEDAPWVINQEILDKLSIDYVAHDDLPYAGAGTSAEMSDIYSFCKDQGRFLPTQRTEGVSTSELLARIVEQYRNHNYDQKLAKIGHEELAFH</sequence>
<dbReference type="OrthoDB" id="17102at2759"/>
<reference evidence="10 11" key="1">
    <citation type="journal article" date="2018" name="Mol. Biol. Evol.">
        <title>Broad Genomic Sampling Reveals a Smut Pathogenic Ancestry of the Fungal Clade Ustilaginomycotina.</title>
        <authorList>
            <person name="Kijpornyongpan T."/>
            <person name="Mondo S.J."/>
            <person name="Barry K."/>
            <person name="Sandor L."/>
            <person name="Lee J."/>
            <person name="Lipzen A."/>
            <person name="Pangilinan J."/>
            <person name="LaButti K."/>
            <person name="Hainaut M."/>
            <person name="Henrissat B."/>
            <person name="Grigoriev I.V."/>
            <person name="Spatafora J.W."/>
            <person name="Aime M.C."/>
        </authorList>
    </citation>
    <scope>NUCLEOTIDE SEQUENCE [LARGE SCALE GENOMIC DNA]</scope>
    <source>
        <strain evidence="10 11">MCA 3882</strain>
    </source>
</reference>
<dbReference type="Gene3D" id="3.40.50.620">
    <property type="entry name" value="HUPs"/>
    <property type="match status" value="1"/>
</dbReference>
<evidence type="ECO:0000256" key="1">
    <source>
        <dbReference type="ARBA" id="ARBA00010101"/>
    </source>
</evidence>
<keyword evidence="3" id="KW-0808">Transferase</keyword>
<dbReference type="GeneID" id="37019056"/>
<gene>
    <name evidence="10" type="ORF">FA14DRAFT_145436</name>
</gene>
<evidence type="ECO:0000256" key="2">
    <source>
        <dbReference type="ARBA" id="ARBA00022516"/>
    </source>
</evidence>
<evidence type="ECO:0000256" key="6">
    <source>
        <dbReference type="ARBA" id="ARBA00023209"/>
    </source>
</evidence>
<dbReference type="STRING" id="1280837.A0A316VDZ2"/>
<keyword evidence="5" id="KW-0443">Lipid metabolism</keyword>
<dbReference type="InterPro" id="IPR004821">
    <property type="entry name" value="Cyt_trans-like"/>
</dbReference>
<name>A0A316VDZ2_9BASI</name>
<dbReference type="GO" id="GO:0031210">
    <property type="term" value="F:phosphatidylcholine binding"/>
    <property type="evidence" value="ECO:0007669"/>
    <property type="project" value="TreeGrafter"/>
</dbReference>
<evidence type="ECO:0000313" key="11">
    <source>
        <dbReference type="Proteomes" id="UP000245771"/>
    </source>
</evidence>
<keyword evidence="4" id="KW-0548">Nucleotidyltransferase</keyword>
<dbReference type="PANTHER" id="PTHR10739">
    <property type="entry name" value="CYTIDYLYLTRANSFERASE"/>
    <property type="match status" value="1"/>
</dbReference>